<organism evidence="1 2">
    <name type="scientific">Racocetra persica</name>
    <dbReference type="NCBI Taxonomy" id="160502"/>
    <lineage>
        <taxon>Eukaryota</taxon>
        <taxon>Fungi</taxon>
        <taxon>Fungi incertae sedis</taxon>
        <taxon>Mucoromycota</taxon>
        <taxon>Glomeromycotina</taxon>
        <taxon>Glomeromycetes</taxon>
        <taxon>Diversisporales</taxon>
        <taxon>Gigasporaceae</taxon>
        <taxon>Racocetra</taxon>
    </lineage>
</organism>
<evidence type="ECO:0000313" key="1">
    <source>
        <dbReference type="EMBL" id="CAG8847695.1"/>
    </source>
</evidence>
<dbReference type="Proteomes" id="UP000789920">
    <property type="component" value="Unassembled WGS sequence"/>
</dbReference>
<evidence type="ECO:0000313" key="2">
    <source>
        <dbReference type="Proteomes" id="UP000789920"/>
    </source>
</evidence>
<dbReference type="EMBL" id="CAJVQC010157202">
    <property type="protein sequence ID" value="CAG8847695.1"/>
    <property type="molecule type" value="Genomic_DNA"/>
</dbReference>
<sequence>TIQTSPQSLFSLIDISEALLYPLPLFLPISLYNSLLHEIQETSISKNNIQESTPHISTSIKTI</sequence>
<proteinExistence type="predicted"/>
<gene>
    <name evidence="1" type="ORF">RPERSI_LOCUS34758</name>
</gene>
<comment type="caution">
    <text evidence="1">The sequence shown here is derived from an EMBL/GenBank/DDBJ whole genome shotgun (WGS) entry which is preliminary data.</text>
</comment>
<protein>
    <submittedName>
        <fullName evidence="1">25699_t:CDS:1</fullName>
    </submittedName>
</protein>
<feature type="non-terminal residue" evidence="1">
    <location>
        <position position="1"/>
    </location>
</feature>
<reference evidence="1" key="1">
    <citation type="submission" date="2021-06" db="EMBL/GenBank/DDBJ databases">
        <authorList>
            <person name="Kallberg Y."/>
            <person name="Tangrot J."/>
            <person name="Rosling A."/>
        </authorList>
    </citation>
    <scope>NUCLEOTIDE SEQUENCE</scope>
    <source>
        <strain evidence="1">MA461A</strain>
    </source>
</reference>
<accession>A0ACA9SSA2</accession>
<keyword evidence="2" id="KW-1185">Reference proteome</keyword>
<name>A0ACA9SSA2_9GLOM</name>